<keyword evidence="3" id="KW-0812">Transmembrane</keyword>
<dbReference type="Pfam" id="PF14559">
    <property type="entry name" value="TPR_19"/>
    <property type="match status" value="1"/>
</dbReference>
<organism evidence="4 5">
    <name type="scientific">Halanaerobium hydrogeniformans</name>
    <name type="common">Halanaerobium sp. (strain sapolanicus)</name>
    <dbReference type="NCBI Taxonomy" id="656519"/>
    <lineage>
        <taxon>Bacteria</taxon>
        <taxon>Bacillati</taxon>
        <taxon>Bacillota</taxon>
        <taxon>Clostridia</taxon>
        <taxon>Halanaerobiales</taxon>
        <taxon>Halanaerobiaceae</taxon>
        <taxon>Halanaerobium</taxon>
    </lineage>
</organism>
<dbReference type="InterPro" id="IPR011990">
    <property type="entry name" value="TPR-like_helical_dom_sf"/>
</dbReference>
<name>E4RIJ2_HALHG</name>
<dbReference type="PROSITE" id="PS50005">
    <property type="entry name" value="TPR"/>
    <property type="match status" value="1"/>
</dbReference>
<keyword evidence="5" id="KW-1185">Reference proteome</keyword>
<keyword evidence="3" id="KW-1133">Transmembrane helix</keyword>
<accession>E4RIJ2</accession>
<evidence type="ECO:0000313" key="4">
    <source>
        <dbReference type="EMBL" id="ADQ15062.1"/>
    </source>
</evidence>
<dbReference type="InterPro" id="IPR027304">
    <property type="entry name" value="Trigger_fact/SurA_dom_sf"/>
</dbReference>
<dbReference type="Pfam" id="PF13624">
    <property type="entry name" value="SurA_N_3"/>
    <property type="match status" value="1"/>
</dbReference>
<evidence type="ECO:0000256" key="3">
    <source>
        <dbReference type="SAM" id="Phobius"/>
    </source>
</evidence>
<keyword evidence="1" id="KW-0802">TPR repeat</keyword>
<dbReference type="InterPro" id="IPR050245">
    <property type="entry name" value="PrsA_foldase"/>
</dbReference>
<feature type="coiled-coil region" evidence="2">
    <location>
        <begin position="109"/>
        <end position="211"/>
    </location>
</feature>
<feature type="transmembrane region" description="Helical" evidence="3">
    <location>
        <begin position="12"/>
        <end position="32"/>
    </location>
</feature>
<dbReference type="KEGG" id="has:Halsa_1639"/>
<keyword evidence="2" id="KW-0175">Coiled coil</keyword>
<dbReference type="PANTHER" id="PTHR47245:SF2">
    <property type="entry name" value="PEPTIDYL-PROLYL CIS-TRANS ISOMERASE HP_0175-RELATED"/>
    <property type="match status" value="1"/>
</dbReference>
<dbReference type="AlphaFoldDB" id="E4RIJ2"/>
<dbReference type="EMBL" id="CP002304">
    <property type="protein sequence ID" value="ADQ15062.1"/>
    <property type="molecule type" value="Genomic_DNA"/>
</dbReference>
<dbReference type="STRING" id="656519.Halsa_1639"/>
<reference evidence="4 5" key="2">
    <citation type="journal article" date="2011" name="J. Bacteriol.">
        <title>Complete Genome Sequence of the Haloalkaliphilic, Hydrogen Producing Halanaerobium hydrogenoformans.</title>
        <authorList>
            <person name="Brown S.D."/>
            <person name="Begemann M.B."/>
            <person name="Mormile M.R."/>
            <person name="Wall J.D."/>
            <person name="Han C.S."/>
            <person name="Goodwin L.A."/>
            <person name="Pitluck S."/>
            <person name="Land M.L."/>
            <person name="Hauser L.J."/>
            <person name="Elias D.A."/>
        </authorList>
    </citation>
    <scope>NUCLEOTIDE SEQUENCE [LARGE SCALE GENOMIC DNA]</scope>
    <source>
        <strain evidence="5">sapolanicus</strain>
    </source>
</reference>
<dbReference type="RefSeq" id="WP_013406139.1">
    <property type="nucleotide sequence ID" value="NC_014654.1"/>
</dbReference>
<dbReference type="PANTHER" id="PTHR47245">
    <property type="entry name" value="PEPTIDYLPROLYL ISOMERASE"/>
    <property type="match status" value="1"/>
</dbReference>
<keyword evidence="3" id="KW-0472">Membrane</keyword>
<dbReference type="eggNOG" id="COG4783">
    <property type="taxonomic scope" value="Bacteria"/>
</dbReference>
<dbReference type="InterPro" id="IPR019734">
    <property type="entry name" value="TPR_rpt"/>
</dbReference>
<evidence type="ECO:0000256" key="2">
    <source>
        <dbReference type="SAM" id="Coils"/>
    </source>
</evidence>
<feature type="repeat" description="TPR" evidence="1">
    <location>
        <begin position="266"/>
        <end position="299"/>
    </location>
</feature>
<dbReference type="Gene3D" id="1.10.4030.10">
    <property type="entry name" value="Porin chaperone SurA, peptide-binding domain"/>
    <property type="match status" value="1"/>
</dbReference>
<dbReference type="SMART" id="SM00028">
    <property type="entry name" value="TPR"/>
    <property type="match status" value="1"/>
</dbReference>
<proteinExistence type="predicted"/>
<evidence type="ECO:0000313" key="5">
    <source>
        <dbReference type="Proteomes" id="UP000007434"/>
    </source>
</evidence>
<dbReference type="SUPFAM" id="SSF48452">
    <property type="entry name" value="TPR-like"/>
    <property type="match status" value="1"/>
</dbReference>
<reference evidence="4 5" key="1">
    <citation type="submission" date="2010-11" db="EMBL/GenBank/DDBJ databases">
        <title>Complete sequence of Halanaerobium sp. sapolanicus.</title>
        <authorList>
            <consortium name="US DOE Joint Genome Institute"/>
            <person name="Lucas S."/>
            <person name="Copeland A."/>
            <person name="Lapidus A."/>
            <person name="Cheng J.-F."/>
            <person name="Bruce D."/>
            <person name="Goodwin L."/>
            <person name="Pitluck S."/>
            <person name="Davenport K."/>
            <person name="Detter J.C."/>
            <person name="Han C."/>
            <person name="Tapia R."/>
            <person name="Land M."/>
            <person name="Hauser L."/>
            <person name="Jeffries C."/>
            <person name="Kyrpides N."/>
            <person name="Ivanova N."/>
            <person name="Mikhailova N."/>
            <person name="Begemann M.B."/>
            <person name="Mormile M.R."/>
            <person name="Wall J.D."/>
            <person name="Elias D.A."/>
            <person name="Woyke T."/>
        </authorList>
    </citation>
    <scope>NUCLEOTIDE SEQUENCE [LARGE SCALE GENOMIC DNA]</scope>
    <source>
        <strain evidence="5">sapolanicus</strain>
    </source>
</reference>
<evidence type="ECO:0000256" key="1">
    <source>
        <dbReference type="PROSITE-ProRule" id="PRU00339"/>
    </source>
</evidence>
<dbReference type="Gene3D" id="1.25.40.10">
    <property type="entry name" value="Tetratricopeptide repeat domain"/>
    <property type="match status" value="1"/>
</dbReference>
<dbReference type="Proteomes" id="UP000007434">
    <property type="component" value="Chromosome"/>
</dbReference>
<dbReference type="HOGENOM" id="CLU_645243_0_0_9"/>
<sequence length="404" mass="45867">MFSTLRNNSRIVVYIVVVAFVVTGAFMGYGAYFDGGGGGGGTQPPTSENPGVIAEVNNHEISEEEFFSVLQQQAPQRALSSSEIISFRYEILDSIIERHLILEKADDINVEVEVAEAEVEENYNALLEENEITEEELVENLSEQGFTLGDLKDDIRRNLERSKRLTQTIDEAIGEIEVSEAEIEELYLERYPEEETALADVEAELEDEIREGKRNEAVIDWLEGLKSEAEIVINEPVLSAYHEYQTENYEEAVEQFSSFIELESNPVFYNYLALSHSALGNYEAAEEIFSEAITEFPNDNDIGFNYAQLLVEQNKEAEAIEILNDISDRAGNDFMTRYQLFIMFSQLGAEEEANNELETIQGLSEEMEEEEDMPALEEDILEEEMEDIEIEDTEEDISVEDPIN</sequence>
<protein>
    <submittedName>
        <fullName evidence="4">Tetratricopeptide TPR_1 repeat-containing protein</fullName>
    </submittedName>
</protein>
<dbReference type="SUPFAM" id="SSF109998">
    <property type="entry name" value="Triger factor/SurA peptide-binding domain-like"/>
    <property type="match status" value="1"/>
</dbReference>
<gene>
    <name evidence="4" type="ordered locus">Halsa_1639</name>
</gene>